<comment type="caution">
    <text evidence="2">The sequence shown here is derived from an EMBL/GenBank/DDBJ whole genome shotgun (WGS) entry which is preliminary data.</text>
</comment>
<accession>A0ABX5AT24</accession>
<evidence type="ECO:0000313" key="3">
    <source>
        <dbReference type="Proteomes" id="UP000237755"/>
    </source>
</evidence>
<dbReference type="InterPro" id="IPR029068">
    <property type="entry name" value="Glyas_Bleomycin-R_OHBP_Dase"/>
</dbReference>
<keyword evidence="3" id="KW-1185">Reference proteome</keyword>
<evidence type="ECO:0000313" key="2">
    <source>
        <dbReference type="EMBL" id="PPL14631.1"/>
    </source>
</evidence>
<proteinExistence type="predicted"/>
<name>A0ABX5AT24_9MICO</name>
<reference evidence="2 3" key="1">
    <citation type="journal article" date="2008" name="Int. J. Syst. Evol. Microbiol.">
        <title>Leifsonia pindariensis sp. nov., isolated from the Pindari glacier of the Indian Himalayas, and emended description of the genus Leifsonia.</title>
        <authorList>
            <person name="Reddy G.S."/>
            <person name="Prabagaran S.R."/>
            <person name="Shivaji S."/>
        </authorList>
    </citation>
    <scope>NUCLEOTIDE SEQUENCE [LARGE SCALE GENOMIC DNA]</scope>
    <source>
        <strain evidence="2 3">PON 10</strain>
    </source>
</reference>
<dbReference type="RefSeq" id="WP_104477436.1">
    <property type="nucleotide sequence ID" value="NZ_MPZN01000085.1"/>
</dbReference>
<protein>
    <recommendedName>
        <fullName evidence="1">VOC domain-containing protein</fullName>
    </recommendedName>
</protein>
<dbReference type="Gene3D" id="3.10.180.10">
    <property type="entry name" value="2,3-Dihydroxybiphenyl 1,2-Dioxygenase, domain 1"/>
    <property type="match status" value="1"/>
</dbReference>
<dbReference type="PROSITE" id="PS51819">
    <property type="entry name" value="VOC"/>
    <property type="match status" value="1"/>
</dbReference>
<dbReference type="EMBL" id="MPZN01000085">
    <property type="protein sequence ID" value="PPL14631.1"/>
    <property type="molecule type" value="Genomic_DNA"/>
</dbReference>
<sequence length="227" mass="23615">MRFSTVALTASSLDAVEEFYGRTLELPLARSAGACTVQIGGTELRFVPFGAGAATHPVNHLAITVPRNQFAEARHWLQSRTAVIELDGESGFALGEPWHSDSVYFLGPDGIVLEFIARQGLPNDRVEPFGPGGMLLVSEVGLAVPSGQEAVAELAAELGLERFAGVSASFAAVGTADALLIVVDDGRTWFPTADAAASAAPLQIELVGAPRAGRYRSGLGATVAARA</sequence>
<dbReference type="CDD" id="cd06587">
    <property type="entry name" value="VOC"/>
    <property type="match status" value="1"/>
</dbReference>
<dbReference type="Proteomes" id="UP000237755">
    <property type="component" value="Unassembled WGS sequence"/>
</dbReference>
<evidence type="ECO:0000259" key="1">
    <source>
        <dbReference type="PROSITE" id="PS51819"/>
    </source>
</evidence>
<gene>
    <name evidence="2" type="ORF">GY24_15855</name>
</gene>
<dbReference type="SUPFAM" id="SSF54593">
    <property type="entry name" value="Glyoxalase/Bleomycin resistance protein/Dihydroxybiphenyl dioxygenase"/>
    <property type="match status" value="1"/>
</dbReference>
<organism evidence="2 3">
    <name type="scientific">Microterricola pindariensis</name>
    <dbReference type="NCBI Taxonomy" id="478010"/>
    <lineage>
        <taxon>Bacteria</taxon>
        <taxon>Bacillati</taxon>
        <taxon>Actinomycetota</taxon>
        <taxon>Actinomycetes</taxon>
        <taxon>Micrococcales</taxon>
        <taxon>Microbacteriaceae</taxon>
        <taxon>Microterricola</taxon>
    </lineage>
</organism>
<dbReference type="InterPro" id="IPR037523">
    <property type="entry name" value="VOC_core"/>
</dbReference>
<feature type="domain" description="VOC" evidence="1">
    <location>
        <begin position="2"/>
        <end position="118"/>
    </location>
</feature>